<accession>A0ABV5XJ19</accession>
<dbReference type="InterPro" id="IPR049945">
    <property type="entry name" value="AAA_22"/>
</dbReference>
<dbReference type="InterPro" id="IPR058852">
    <property type="entry name" value="HTH_77"/>
</dbReference>
<dbReference type="SUPFAM" id="SSF46894">
    <property type="entry name" value="C-terminal effector domain of the bipartite response regulators"/>
    <property type="match status" value="1"/>
</dbReference>
<sequence>MASVVRAEADQRVVGNLPLELTSFVGRRRELAEARRLFESSRLLTLTGIGGVGKTRLAIRLASALQRVFRDGAWLVELGDQTDPELLEDHVAVILGVRPVSSSDPLHTVTDYCADRSLLLVLDNCEHLVDAVASFVGAILRRCAGVKILATSRESLGIGGEVTMRVPSLTTPQQQPREFEGLAQYESVSLFTERAASVVPGFTLTEENKRAVAHICHDLDGLPLPIELAAARLRGMSAEQIMDRLSDRYRLLTSGGRGVPSRQQTLRLSIDWSYDLCSPPEQQLWGRLTVFSGGFELDAAEGVCGQDSSSTEVLDLVTALVEKSILIREEVDGTVRYHLLDLLREYGREKAEISSDFVELRRLHRDWFEALVVRAEAEWISDRQAAWIARLGREQRNVNDALEFSISTAGEARSATRMVGALYRFWLASGLLVQARYWTDRALNTADRELDPFRVDVLAIDAVNHAMQGELERAEELVDESWRLANALADVRSRGLAAWGDGYVDTFGGNFDTATAKLESALTLFRLDENLLHVVIGLDTLGIAYFLSGALDRSVECNEETLAITVPAHEVMFQAFALGTLGIVGWLRGELEGARDYLTRSLRILDAPMNSAWCIEPLAWIAAAQRDWKHAAVLLGAASMYWQKLGGRLAGLPGLSTHHDSAADAARKVMGDDAFDTSFRNGFAMSEGEAVAYALDKRSSATTASSTEGPHLTRREQQVAELVAQGLTNRAIAEHLVISLRTAQGHVEHVLTKLGFTSRAQIAAWFVSTAQETDSRG</sequence>
<dbReference type="SUPFAM" id="SSF52540">
    <property type="entry name" value="P-loop containing nucleoside triphosphate hydrolases"/>
    <property type="match status" value="1"/>
</dbReference>
<reference evidence="2 3" key="1">
    <citation type="submission" date="2024-09" db="EMBL/GenBank/DDBJ databases">
        <authorList>
            <person name="Sun Q."/>
            <person name="Mori K."/>
        </authorList>
    </citation>
    <scope>NUCLEOTIDE SEQUENCE [LARGE SCALE GENOMIC DNA]</scope>
    <source>
        <strain evidence="2 3">JCM 11411</strain>
    </source>
</reference>
<evidence type="ECO:0000313" key="2">
    <source>
        <dbReference type="EMBL" id="MFB9782103.1"/>
    </source>
</evidence>
<dbReference type="RefSeq" id="WP_200316486.1">
    <property type="nucleotide sequence ID" value="NZ_JBHMAS010000049.1"/>
</dbReference>
<dbReference type="Gene3D" id="1.10.10.10">
    <property type="entry name" value="Winged helix-like DNA-binding domain superfamily/Winged helix DNA-binding domain"/>
    <property type="match status" value="1"/>
</dbReference>
<dbReference type="PANTHER" id="PTHR47691">
    <property type="entry name" value="REGULATOR-RELATED"/>
    <property type="match status" value="1"/>
</dbReference>
<dbReference type="Proteomes" id="UP001589587">
    <property type="component" value="Unassembled WGS sequence"/>
</dbReference>
<dbReference type="PRINTS" id="PR00038">
    <property type="entry name" value="HTHLUXR"/>
</dbReference>
<dbReference type="InterPro" id="IPR011990">
    <property type="entry name" value="TPR-like_helical_dom_sf"/>
</dbReference>
<comment type="caution">
    <text evidence="2">The sequence shown here is derived from an EMBL/GenBank/DDBJ whole genome shotgun (WGS) entry which is preliminary data.</text>
</comment>
<dbReference type="SUPFAM" id="SSF48452">
    <property type="entry name" value="TPR-like"/>
    <property type="match status" value="1"/>
</dbReference>
<dbReference type="PRINTS" id="PR00364">
    <property type="entry name" value="DISEASERSIST"/>
</dbReference>
<dbReference type="PANTHER" id="PTHR47691:SF3">
    <property type="entry name" value="HTH-TYPE TRANSCRIPTIONAL REGULATOR RV0890C-RELATED"/>
    <property type="match status" value="1"/>
</dbReference>
<dbReference type="Pfam" id="PF00196">
    <property type="entry name" value="GerE"/>
    <property type="match status" value="1"/>
</dbReference>
<dbReference type="InterPro" id="IPR027417">
    <property type="entry name" value="P-loop_NTPase"/>
</dbReference>
<dbReference type="Pfam" id="PF13401">
    <property type="entry name" value="AAA_22"/>
    <property type="match status" value="1"/>
</dbReference>
<dbReference type="InterPro" id="IPR016032">
    <property type="entry name" value="Sig_transdc_resp-reg_C-effctor"/>
</dbReference>
<dbReference type="EMBL" id="JBHMAS010000049">
    <property type="protein sequence ID" value="MFB9782103.1"/>
    <property type="molecule type" value="Genomic_DNA"/>
</dbReference>
<proteinExistence type="predicted"/>
<dbReference type="InterPro" id="IPR000792">
    <property type="entry name" value="Tscrpt_reg_LuxR_C"/>
</dbReference>
<gene>
    <name evidence="2" type="ORF">ACFFQ6_20610</name>
</gene>
<dbReference type="Pfam" id="PF25872">
    <property type="entry name" value="HTH_77"/>
    <property type="match status" value="1"/>
</dbReference>
<organism evidence="2 3">
    <name type="scientific">Rhodococcus baikonurensis</name>
    <dbReference type="NCBI Taxonomy" id="172041"/>
    <lineage>
        <taxon>Bacteria</taxon>
        <taxon>Bacillati</taxon>
        <taxon>Actinomycetota</taxon>
        <taxon>Actinomycetes</taxon>
        <taxon>Mycobacteriales</taxon>
        <taxon>Nocardiaceae</taxon>
        <taxon>Rhodococcus</taxon>
        <taxon>Rhodococcus erythropolis group</taxon>
    </lineage>
</organism>
<dbReference type="PROSITE" id="PS50043">
    <property type="entry name" value="HTH_LUXR_2"/>
    <property type="match status" value="1"/>
</dbReference>
<protein>
    <submittedName>
        <fullName evidence="2">LuxR C-terminal-related transcriptional regulator</fullName>
    </submittedName>
</protein>
<dbReference type="SMART" id="SM00421">
    <property type="entry name" value="HTH_LUXR"/>
    <property type="match status" value="1"/>
</dbReference>
<evidence type="ECO:0000313" key="3">
    <source>
        <dbReference type="Proteomes" id="UP001589587"/>
    </source>
</evidence>
<name>A0ABV5XJ19_9NOCA</name>
<dbReference type="InterPro" id="IPR036388">
    <property type="entry name" value="WH-like_DNA-bd_sf"/>
</dbReference>
<keyword evidence="3" id="KW-1185">Reference proteome</keyword>
<dbReference type="Gene3D" id="3.40.50.300">
    <property type="entry name" value="P-loop containing nucleotide triphosphate hydrolases"/>
    <property type="match status" value="1"/>
</dbReference>
<evidence type="ECO:0000259" key="1">
    <source>
        <dbReference type="PROSITE" id="PS50043"/>
    </source>
</evidence>
<feature type="domain" description="HTH luxR-type" evidence="1">
    <location>
        <begin position="705"/>
        <end position="770"/>
    </location>
</feature>
<dbReference type="Gene3D" id="1.25.40.10">
    <property type="entry name" value="Tetratricopeptide repeat domain"/>
    <property type="match status" value="1"/>
</dbReference>
<dbReference type="CDD" id="cd06170">
    <property type="entry name" value="LuxR_C_like"/>
    <property type="match status" value="1"/>
</dbReference>